<dbReference type="KEGG" id="agv:OJF2_03850"/>
<protein>
    <submittedName>
        <fullName evidence="3">Cell surface lipoprotein MPB83</fullName>
    </submittedName>
</protein>
<reference evidence="3 4" key="1">
    <citation type="submission" date="2019-08" db="EMBL/GenBank/DDBJ databases">
        <title>Deep-cultivation of Planctomycetes and their phenomic and genomic characterization uncovers novel biology.</title>
        <authorList>
            <person name="Wiegand S."/>
            <person name="Jogler M."/>
            <person name="Boedeker C."/>
            <person name="Pinto D."/>
            <person name="Vollmers J."/>
            <person name="Rivas-Marin E."/>
            <person name="Kohn T."/>
            <person name="Peeters S.H."/>
            <person name="Heuer A."/>
            <person name="Rast P."/>
            <person name="Oberbeckmann S."/>
            <person name="Bunk B."/>
            <person name="Jeske O."/>
            <person name="Meyerdierks A."/>
            <person name="Storesund J.E."/>
            <person name="Kallscheuer N."/>
            <person name="Luecker S."/>
            <person name="Lage O.M."/>
            <person name="Pohl T."/>
            <person name="Merkel B.J."/>
            <person name="Hornburger P."/>
            <person name="Mueller R.-W."/>
            <person name="Bruemmer F."/>
            <person name="Labrenz M."/>
            <person name="Spormann A.M."/>
            <person name="Op den Camp H."/>
            <person name="Overmann J."/>
            <person name="Amann R."/>
            <person name="Jetten M.S.M."/>
            <person name="Mascher T."/>
            <person name="Medema M.H."/>
            <person name="Devos D.P."/>
            <person name="Kaster A.-K."/>
            <person name="Ovreas L."/>
            <person name="Rohde M."/>
            <person name="Galperin M.Y."/>
            <person name="Jogler C."/>
        </authorList>
    </citation>
    <scope>NUCLEOTIDE SEQUENCE [LARGE SCALE GENOMIC DNA]</scope>
    <source>
        <strain evidence="3 4">OJF2</strain>
    </source>
</reference>
<dbReference type="PROSITE" id="PS50213">
    <property type="entry name" value="FAS1"/>
    <property type="match status" value="2"/>
</dbReference>
<evidence type="ECO:0000313" key="3">
    <source>
        <dbReference type="EMBL" id="QEH31918.1"/>
    </source>
</evidence>
<dbReference type="InterPro" id="IPR036378">
    <property type="entry name" value="FAS1_dom_sf"/>
</dbReference>
<dbReference type="EMBL" id="CP042997">
    <property type="protein sequence ID" value="QEH31918.1"/>
    <property type="molecule type" value="Genomic_DNA"/>
</dbReference>
<dbReference type="InterPro" id="IPR050904">
    <property type="entry name" value="Adhesion/Biosynth-related"/>
</dbReference>
<dbReference type="Pfam" id="PF02469">
    <property type="entry name" value="Fasciclin"/>
    <property type="match status" value="2"/>
</dbReference>
<evidence type="ECO:0000259" key="2">
    <source>
        <dbReference type="PROSITE" id="PS50213"/>
    </source>
</evidence>
<keyword evidence="3" id="KW-0449">Lipoprotein</keyword>
<dbReference type="FunFam" id="2.30.180.10:FF:000032">
    <property type="entry name" value="Fasciclin domain-containing protein, putative"/>
    <property type="match status" value="2"/>
</dbReference>
<accession>A0A5B9VUH9</accession>
<gene>
    <name evidence="3" type="ORF">OJF2_03850</name>
</gene>
<dbReference type="InterPro" id="IPR000782">
    <property type="entry name" value="FAS1_domain"/>
</dbReference>
<sequence length="308" mass="32190" precursor="true">MRNGRIAASLFLVFAAAHGGALRADPPTDAHDDPFAGKSVLYRAAATGKAGTFLSAVWVAGLADALRGGEACTIFVPTDEAFARLPEGTLKALLRPEGEKKLAELLKYHVIRGKVLAREITGDPRPRTLAGPPLTIAANAHGIAVNEATVLQADLEGRNGVVHLIDRVLMPPKDGVLAVAEKAGGFRVLLKAVEAAGLSDALAGDGPFTILAPTDEAFAKLGRSTTSELLKDKKKLARVLSYHVIPGKLTARELVARGAAPTLLKSDVRADVKAGRVVVNKSNVIASDLEASNGIVHAIDAVLIPVER</sequence>
<dbReference type="Proteomes" id="UP000324233">
    <property type="component" value="Chromosome"/>
</dbReference>
<name>A0A5B9VUH9_9BACT</name>
<dbReference type="Gene3D" id="2.30.180.10">
    <property type="entry name" value="FAS1 domain"/>
    <property type="match status" value="2"/>
</dbReference>
<feature type="signal peptide" evidence="1">
    <location>
        <begin position="1"/>
        <end position="24"/>
    </location>
</feature>
<evidence type="ECO:0000256" key="1">
    <source>
        <dbReference type="SAM" id="SignalP"/>
    </source>
</evidence>
<feature type="domain" description="FAS1" evidence="2">
    <location>
        <begin position="173"/>
        <end position="303"/>
    </location>
</feature>
<dbReference type="SUPFAM" id="SSF82153">
    <property type="entry name" value="FAS1 domain"/>
    <property type="match status" value="2"/>
</dbReference>
<dbReference type="PANTHER" id="PTHR10900">
    <property type="entry name" value="PERIOSTIN-RELATED"/>
    <property type="match status" value="1"/>
</dbReference>
<proteinExistence type="predicted"/>
<evidence type="ECO:0000313" key="4">
    <source>
        <dbReference type="Proteomes" id="UP000324233"/>
    </source>
</evidence>
<feature type="chain" id="PRO_5022677100" evidence="1">
    <location>
        <begin position="25"/>
        <end position="308"/>
    </location>
</feature>
<feature type="domain" description="FAS1" evidence="2">
    <location>
        <begin position="37"/>
        <end position="169"/>
    </location>
</feature>
<dbReference type="GO" id="GO:0005615">
    <property type="term" value="C:extracellular space"/>
    <property type="evidence" value="ECO:0007669"/>
    <property type="project" value="TreeGrafter"/>
</dbReference>
<keyword evidence="4" id="KW-1185">Reference proteome</keyword>
<dbReference type="PANTHER" id="PTHR10900:SF77">
    <property type="entry name" value="FI19380P1"/>
    <property type="match status" value="1"/>
</dbReference>
<organism evidence="3 4">
    <name type="scientific">Aquisphaera giovannonii</name>
    <dbReference type="NCBI Taxonomy" id="406548"/>
    <lineage>
        <taxon>Bacteria</taxon>
        <taxon>Pseudomonadati</taxon>
        <taxon>Planctomycetota</taxon>
        <taxon>Planctomycetia</taxon>
        <taxon>Isosphaerales</taxon>
        <taxon>Isosphaeraceae</taxon>
        <taxon>Aquisphaera</taxon>
    </lineage>
</organism>
<dbReference type="AlphaFoldDB" id="A0A5B9VUH9"/>
<dbReference type="OrthoDB" id="9800666at2"/>
<dbReference type="RefSeq" id="WP_148590722.1">
    <property type="nucleotide sequence ID" value="NZ_CP042997.1"/>
</dbReference>
<dbReference type="SMART" id="SM00554">
    <property type="entry name" value="FAS1"/>
    <property type="match status" value="2"/>
</dbReference>
<keyword evidence="1" id="KW-0732">Signal</keyword>